<keyword evidence="2" id="KW-0472">Membrane</keyword>
<dbReference type="PANTHER" id="PTHR45427:SF1">
    <property type="entry name" value="MUCIN-15"/>
    <property type="match status" value="1"/>
</dbReference>
<dbReference type="Ensembl" id="ENSPSNT00000017610.1">
    <property type="protein sequence ID" value="ENSPSNP00000015605.1"/>
    <property type="gene ID" value="ENSPSNG00000011405.1"/>
</dbReference>
<dbReference type="PANTHER" id="PTHR45427">
    <property type="entry name" value="MUCIN-15"/>
    <property type="match status" value="1"/>
</dbReference>
<feature type="compositionally biased region" description="Polar residues" evidence="1">
    <location>
        <begin position="318"/>
        <end position="334"/>
    </location>
</feature>
<feature type="compositionally biased region" description="Polar residues" evidence="1">
    <location>
        <begin position="69"/>
        <end position="81"/>
    </location>
</feature>
<feature type="compositionally biased region" description="Polar residues" evidence="1">
    <location>
        <begin position="92"/>
        <end position="106"/>
    </location>
</feature>
<name>A0A8C9C4A2_PHOSS</name>
<dbReference type="Proteomes" id="UP000694554">
    <property type="component" value="Chromosome 8"/>
</dbReference>
<evidence type="ECO:0000313" key="3">
    <source>
        <dbReference type="Ensembl" id="ENSPSNP00000015605.1"/>
    </source>
</evidence>
<dbReference type="InterPro" id="IPR031371">
    <property type="entry name" value="Mucin-15"/>
</dbReference>
<dbReference type="Pfam" id="PF15672">
    <property type="entry name" value="Mucin15"/>
    <property type="match status" value="1"/>
</dbReference>
<gene>
    <name evidence="3" type="primary">MUC15</name>
</gene>
<evidence type="ECO:0000256" key="1">
    <source>
        <dbReference type="SAM" id="MobiDB-lite"/>
    </source>
</evidence>
<keyword evidence="2" id="KW-0812">Transmembrane</keyword>
<reference evidence="3" key="1">
    <citation type="submission" date="2019-08" db="EMBL/GenBank/DDBJ databases">
        <title>Phocoena sinus (Vaquita) genome, mPhoSin1, primary haplotype.</title>
        <authorList>
            <person name="Morin P."/>
            <person name="Mountcastle J."/>
            <person name="Fungtammasan C."/>
            <person name="Rhie A."/>
            <person name="Rojas-Bracho L."/>
            <person name="Smith C.R."/>
            <person name="Taylor B.L."/>
            <person name="Gulland F.M.D."/>
            <person name="Musser W."/>
            <person name="Houck M."/>
            <person name="Haase B."/>
            <person name="Paez S."/>
            <person name="Howe K."/>
            <person name="Torrance J."/>
            <person name="Formenti G."/>
            <person name="Phillippy A."/>
            <person name="Ryder O."/>
            <person name="Jarvis E.D."/>
            <person name="Fedrigo O."/>
        </authorList>
    </citation>
    <scope>NUCLEOTIDE SEQUENCE [LARGE SCALE GENOMIC DNA]</scope>
</reference>
<dbReference type="GeneTree" id="ENSGT00390000001698"/>
<protein>
    <submittedName>
        <fullName evidence="3">Mucin 15, cell surface associated</fullName>
    </submittedName>
</protein>
<feature type="region of interest" description="Disordered" evidence="1">
    <location>
        <begin position="318"/>
        <end position="356"/>
    </location>
</feature>
<feature type="compositionally biased region" description="Basic and acidic residues" evidence="1">
    <location>
        <begin position="82"/>
        <end position="91"/>
    </location>
</feature>
<sequence>MGITATLFVSMGRYSHLTPIPKKITMLTSVKILLISILFSLLLFGSHGEEGREINTTQNIAEDLKTRENQSIPLESEANSTSDKKNRETSHPKATNFSFGDPSNKTHGTDFYHNLSTDNSSSLKLMPTLSPSPPLSHSFVSKLPRNSSVADENPLPASAPPDTTAIVSSENFTRSSVNDTMKAPDNSSITVSNLPSRSNTISVTPMIMETDGWPTMTGDSLAGFTAYQETTLYPTLKLTNNSKIFPDTSDPQEENRNTGVVFGAILGAILGASLLSLVGYLLCGKRKTDSFSHRRLYDDRNEPVLRLDNAPEPYDVSFGNSSYYNPTANDSSTPAGRENARDGIPMDDIPPLRTSV</sequence>
<dbReference type="AlphaFoldDB" id="A0A8C9C4A2"/>
<organism evidence="3 4">
    <name type="scientific">Phocoena sinus</name>
    <name type="common">Vaquita</name>
    <dbReference type="NCBI Taxonomy" id="42100"/>
    <lineage>
        <taxon>Eukaryota</taxon>
        <taxon>Metazoa</taxon>
        <taxon>Chordata</taxon>
        <taxon>Craniata</taxon>
        <taxon>Vertebrata</taxon>
        <taxon>Euteleostomi</taxon>
        <taxon>Mammalia</taxon>
        <taxon>Eutheria</taxon>
        <taxon>Laurasiatheria</taxon>
        <taxon>Artiodactyla</taxon>
        <taxon>Whippomorpha</taxon>
        <taxon>Cetacea</taxon>
        <taxon>Odontoceti</taxon>
        <taxon>Phocoenidae</taxon>
        <taxon>Phocoena</taxon>
    </lineage>
</organism>
<evidence type="ECO:0000313" key="4">
    <source>
        <dbReference type="Proteomes" id="UP000694554"/>
    </source>
</evidence>
<evidence type="ECO:0000256" key="2">
    <source>
        <dbReference type="SAM" id="Phobius"/>
    </source>
</evidence>
<feature type="compositionally biased region" description="Low complexity" evidence="1">
    <location>
        <begin position="120"/>
        <end position="141"/>
    </location>
</feature>
<feature type="compositionally biased region" description="Polar residues" evidence="1">
    <location>
        <begin position="165"/>
        <end position="193"/>
    </location>
</feature>
<accession>A0A8C9C4A2</accession>
<feature type="transmembrane region" description="Helical" evidence="2">
    <location>
        <begin position="260"/>
        <end position="283"/>
    </location>
</feature>
<keyword evidence="4" id="KW-1185">Reference proteome</keyword>
<feature type="region of interest" description="Disordered" evidence="1">
    <location>
        <begin position="62"/>
        <end position="193"/>
    </location>
</feature>
<proteinExistence type="predicted"/>
<keyword evidence="2" id="KW-1133">Transmembrane helix</keyword>
<reference evidence="3" key="3">
    <citation type="submission" date="2025-09" db="UniProtKB">
        <authorList>
            <consortium name="Ensembl"/>
        </authorList>
    </citation>
    <scope>IDENTIFICATION</scope>
</reference>
<reference evidence="3" key="2">
    <citation type="submission" date="2025-08" db="UniProtKB">
        <authorList>
            <consortium name="Ensembl"/>
        </authorList>
    </citation>
    <scope>IDENTIFICATION</scope>
</reference>